<dbReference type="RefSeq" id="WP_380740202.1">
    <property type="nucleotide sequence ID" value="NZ_JBHTJP010000035.1"/>
</dbReference>
<dbReference type="Proteomes" id="UP001597100">
    <property type="component" value="Unassembled WGS sequence"/>
</dbReference>
<feature type="region of interest" description="Disordered" evidence="2">
    <location>
        <begin position="772"/>
        <end position="791"/>
    </location>
</feature>
<sequence>LIVTVSREFDETPVALTPIDDYMLEDCNAEWPATLTTSWTDNCGVGGMTSGNLDSDGGGEVTTDGCIQRRDYTFSVTDDCGNYSELIVTVSREFDETPVALTPIDDYMLEDCNAEWPANLTTSWTDNCGVGGQTSGNLDSDGGGEVTTDGCIQSRDYTFSVTDDCGNYSEMVVTVSREFDETPVALTPIDDYMLEDCNAEWPANLTTSWTDNCGVGGQTSGNLDSDGGGEVSTDGCIQSRDYTFSVTDDCGNYSEMVVTVSREFDETPVALTPIDDYMLEDCNAEWPANLTTSWTDNCGVGGQTSGNLDSDGGGEVSTDGCIQSRDYTFSVTDDCGNYSEMVVTVSREFDETPVALTPIDDYMLEDCNAEWPANLTTSWTDNCGVGGQTSGNLDSDGGGEVSTDGCIQSRDYTFSVTDDCGNYSEMVVTVSREFDETPVALTPIDDYMLEDCNAEWPENLTTSWTDNCGVGGMTSGNLNSDGGGEVSTDGCIQSRDYTFSVTDDCGNYSELIVTVSREFDETPPVIIPPMIETVCESEVPESLTASWTDNCSDGGDDLIAYPVMVGSDECSESYEYTFSVTDDCGNSAEETITVVREFELLGECETIFGYDEDSATCFSEYGFSRWGWTHLIAENSGSTTFDLYAGAAQCMIGKGSFAGTATITYEDGYVTVEYNMASNYVLNEAHVYIGCEPVPSLKNGKETVAPGQYPFNPDLGGGVHNYTVGPVAAEGDVYVIVHGVACEVLCQCTDGGTIFNGNDGGQSFDGAEFECDDSETVSNGNNGNGNNGKNNTKVASAKVKTFPVPFKETVNLQYDFDYTSDVTIEVFNMRGNHLRTYTDRNVTKGSVTKLQVDFAMKANQMYILKVTTDRETFVEQIVSSKK</sequence>
<proteinExistence type="predicted"/>
<comment type="caution">
    <text evidence="3">The sequence shown here is derived from an EMBL/GenBank/DDBJ whole genome shotgun (WGS) entry which is preliminary data.</text>
</comment>
<name>A0ABW3IJB3_9FLAO</name>
<evidence type="ECO:0000256" key="2">
    <source>
        <dbReference type="SAM" id="MobiDB-lite"/>
    </source>
</evidence>
<evidence type="ECO:0000256" key="1">
    <source>
        <dbReference type="ARBA" id="ARBA00022729"/>
    </source>
</evidence>
<reference evidence="4" key="1">
    <citation type="journal article" date="2019" name="Int. J. Syst. Evol. Microbiol.">
        <title>The Global Catalogue of Microorganisms (GCM) 10K type strain sequencing project: providing services to taxonomists for standard genome sequencing and annotation.</title>
        <authorList>
            <consortium name="The Broad Institute Genomics Platform"/>
            <consortium name="The Broad Institute Genome Sequencing Center for Infectious Disease"/>
            <person name="Wu L."/>
            <person name="Ma J."/>
        </authorList>
    </citation>
    <scope>NUCLEOTIDE SEQUENCE [LARGE SCALE GENOMIC DNA]</scope>
    <source>
        <strain evidence="4">CCUG 60898</strain>
    </source>
</reference>
<protein>
    <submittedName>
        <fullName evidence="3">T9SS type A sorting domain-containing protein</fullName>
    </submittedName>
</protein>
<dbReference type="InterPro" id="IPR026444">
    <property type="entry name" value="Secre_tail"/>
</dbReference>
<dbReference type="EMBL" id="JBHTJP010000035">
    <property type="protein sequence ID" value="MFD0977702.1"/>
    <property type="molecule type" value="Genomic_DNA"/>
</dbReference>
<gene>
    <name evidence="3" type="ORF">ACFQ1G_12945</name>
</gene>
<keyword evidence="1" id="KW-0732">Signal</keyword>
<evidence type="ECO:0000313" key="4">
    <source>
        <dbReference type="Proteomes" id="UP001597100"/>
    </source>
</evidence>
<keyword evidence="4" id="KW-1185">Reference proteome</keyword>
<accession>A0ABW3IJB3</accession>
<organism evidence="3 4">
    <name type="scientific">Salinimicrobium gaetbulicola</name>
    <dbReference type="NCBI Taxonomy" id="999702"/>
    <lineage>
        <taxon>Bacteria</taxon>
        <taxon>Pseudomonadati</taxon>
        <taxon>Bacteroidota</taxon>
        <taxon>Flavobacteriia</taxon>
        <taxon>Flavobacteriales</taxon>
        <taxon>Flavobacteriaceae</taxon>
        <taxon>Salinimicrobium</taxon>
    </lineage>
</organism>
<evidence type="ECO:0000313" key="3">
    <source>
        <dbReference type="EMBL" id="MFD0977702.1"/>
    </source>
</evidence>
<dbReference type="NCBIfam" id="TIGR04183">
    <property type="entry name" value="Por_Secre_tail"/>
    <property type="match status" value="1"/>
</dbReference>
<feature type="non-terminal residue" evidence="3">
    <location>
        <position position="1"/>
    </location>
</feature>